<proteinExistence type="predicted"/>
<dbReference type="InterPro" id="IPR008928">
    <property type="entry name" value="6-hairpin_glycosidase_sf"/>
</dbReference>
<dbReference type="Proteomes" id="UP001321498">
    <property type="component" value="Chromosome"/>
</dbReference>
<sequence length="529" mass="58957">MPLHDRAANVVRRVRGLSGRVRFQEAIRVRFDYGEAMPWVRQVPERGGNALLAIAGPDAVLVRGPRLKANGLRHTAEFEVGEGDTVDMVLTWYPSYREPPIPIDVDRELHRTVAWWEDWALRSQPPSPYDEQVQRSLLVLRALTHEDTGGIVAAATTSLPEEAGGVRNWDYRYVWLRDAALTIGVLMTHGYREEAEEWRGWLLRSIAGDPADVQIMYGIGGERRLAEYELPALSGYGGAAPVRVGNAAYLQRQWDIFGEVMVALHGAREAGLKETRASWPLQAALLGFLEKNWQQPDRGIWEIRGEEKHFVHSRAMVWAAFDRGARGVRDFGLPGDADKWEALRDQVRAEILEQGFDEKRNTFVQHYGGTGVDASLLQLTQIGFLEPDDPRMLGTVAAIEEDLMQDGLLLRYRTESGVDGLEGGEHPFLACSFWLVEQYAASGRVADARKLMDRLTSLVNDLGLLSEEYDVGAGLQMGNTPQALSHLTLVRAADAIAAAERGHEDELPLVRGESEGRQNEDKPESRPAG</sequence>
<dbReference type="PANTHER" id="PTHR31616">
    <property type="entry name" value="TREHALASE"/>
    <property type="match status" value="1"/>
</dbReference>
<feature type="domain" description="GH15-like" evidence="2">
    <location>
        <begin position="129"/>
        <end position="493"/>
    </location>
</feature>
<dbReference type="InterPro" id="IPR011613">
    <property type="entry name" value="GH15-like"/>
</dbReference>
<feature type="region of interest" description="Disordered" evidence="1">
    <location>
        <begin position="502"/>
        <end position="529"/>
    </location>
</feature>
<keyword evidence="4" id="KW-1185">Reference proteome</keyword>
<dbReference type="EMBL" id="AP027731">
    <property type="protein sequence ID" value="BDZ44760.1"/>
    <property type="molecule type" value="Genomic_DNA"/>
</dbReference>
<dbReference type="Gene3D" id="1.50.10.10">
    <property type="match status" value="1"/>
</dbReference>
<accession>A0ABM8G998</accession>
<evidence type="ECO:0000313" key="4">
    <source>
        <dbReference type="Proteomes" id="UP001321498"/>
    </source>
</evidence>
<protein>
    <submittedName>
        <fullName evidence="3">Glucoamylase</fullName>
    </submittedName>
</protein>
<dbReference type="SUPFAM" id="SSF48208">
    <property type="entry name" value="Six-hairpin glycosidases"/>
    <property type="match status" value="1"/>
</dbReference>
<reference evidence="4" key="1">
    <citation type="journal article" date="2019" name="Int. J. Syst. Evol. Microbiol.">
        <title>The Global Catalogue of Microorganisms (GCM) 10K type strain sequencing project: providing services to taxonomists for standard genome sequencing and annotation.</title>
        <authorList>
            <consortium name="The Broad Institute Genomics Platform"/>
            <consortium name="The Broad Institute Genome Sequencing Center for Infectious Disease"/>
            <person name="Wu L."/>
            <person name="Ma J."/>
        </authorList>
    </citation>
    <scope>NUCLEOTIDE SEQUENCE [LARGE SCALE GENOMIC DNA]</scope>
    <source>
        <strain evidence="4">NBRC 108725</strain>
    </source>
</reference>
<evidence type="ECO:0000313" key="3">
    <source>
        <dbReference type="EMBL" id="BDZ44760.1"/>
    </source>
</evidence>
<organism evidence="3 4">
    <name type="scientific">Naasia aerilata</name>
    <dbReference type="NCBI Taxonomy" id="1162966"/>
    <lineage>
        <taxon>Bacteria</taxon>
        <taxon>Bacillati</taxon>
        <taxon>Actinomycetota</taxon>
        <taxon>Actinomycetes</taxon>
        <taxon>Micrococcales</taxon>
        <taxon>Microbacteriaceae</taxon>
        <taxon>Naasia</taxon>
    </lineage>
</organism>
<dbReference type="InterPro" id="IPR012341">
    <property type="entry name" value="6hp_glycosidase-like_sf"/>
</dbReference>
<name>A0ABM8G998_9MICO</name>
<gene>
    <name evidence="3" type="ORF">GCM10025866_06690</name>
</gene>
<dbReference type="PANTHER" id="PTHR31616:SF0">
    <property type="entry name" value="GLUCAN 1,4-ALPHA-GLUCOSIDASE"/>
    <property type="match status" value="1"/>
</dbReference>
<dbReference type="Pfam" id="PF00723">
    <property type="entry name" value="Glyco_hydro_15"/>
    <property type="match status" value="1"/>
</dbReference>
<evidence type="ECO:0000259" key="2">
    <source>
        <dbReference type="Pfam" id="PF00723"/>
    </source>
</evidence>
<evidence type="ECO:0000256" key="1">
    <source>
        <dbReference type="SAM" id="MobiDB-lite"/>
    </source>
</evidence>